<proteinExistence type="predicted"/>
<accession>A0AAV4MHE8</accession>
<comment type="caution">
    <text evidence="1">The sequence shown here is derived from an EMBL/GenBank/DDBJ whole genome shotgun (WGS) entry which is preliminary data.</text>
</comment>
<evidence type="ECO:0000313" key="1">
    <source>
        <dbReference type="EMBL" id="GIX71803.1"/>
    </source>
</evidence>
<reference evidence="1 2" key="1">
    <citation type="submission" date="2021-06" db="EMBL/GenBank/DDBJ databases">
        <title>Caerostris darwini draft genome.</title>
        <authorList>
            <person name="Kono N."/>
            <person name="Arakawa K."/>
        </authorList>
    </citation>
    <scope>NUCLEOTIDE SEQUENCE [LARGE SCALE GENOMIC DNA]</scope>
</reference>
<evidence type="ECO:0000313" key="2">
    <source>
        <dbReference type="Proteomes" id="UP001054837"/>
    </source>
</evidence>
<gene>
    <name evidence="1" type="ORF">CDAR_411731</name>
</gene>
<dbReference type="AlphaFoldDB" id="A0AAV4MHE8"/>
<dbReference type="Proteomes" id="UP001054837">
    <property type="component" value="Unassembled WGS sequence"/>
</dbReference>
<protein>
    <submittedName>
        <fullName evidence="1">Uncharacterized protein</fullName>
    </submittedName>
</protein>
<organism evidence="1 2">
    <name type="scientific">Caerostris darwini</name>
    <dbReference type="NCBI Taxonomy" id="1538125"/>
    <lineage>
        <taxon>Eukaryota</taxon>
        <taxon>Metazoa</taxon>
        <taxon>Ecdysozoa</taxon>
        <taxon>Arthropoda</taxon>
        <taxon>Chelicerata</taxon>
        <taxon>Arachnida</taxon>
        <taxon>Araneae</taxon>
        <taxon>Araneomorphae</taxon>
        <taxon>Entelegynae</taxon>
        <taxon>Araneoidea</taxon>
        <taxon>Araneidae</taxon>
        <taxon>Caerostris</taxon>
    </lineage>
</organism>
<dbReference type="EMBL" id="BPLQ01000482">
    <property type="protein sequence ID" value="GIX71803.1"/>
    <property type="molecule type" value="Genomic_DNA"/>
</dbReference>
<keyword evidence="2" id="KW-1185">Reference proteome</keyword>
<sequence>MRTCPNPCSIKKADLDETRRFTSQYLVEGFRKRRMRPPRQEDGPLLAIKHKAVDSGELLQPQDKHHPPLRAGNYHFFKSCRLLIYDAARV</sequence>
<name>A0AAV4MHE8_9ARAC</name>